<dbReference type="EMBL" id="JANPWB010000008">
    <property type="protein sequence ID" value="KAJ1162303.1"/>
    <property type="molecule type" value="Genomic_DNA"/>
</dbReference>
<protein>
    <submittedName>
        <fullName evidence="1">Uncharacterized protein</fullName>
    </submittedName>
</protein>
<gene>
    <name evidence="1" type="ORF">NDU88_002771</name>
</gene>
<comment type="caution">
    <text evidence="1">The sequence shown here is derived from an EMBL/GenBank/DDBJ whole genome shotgun (WGS) entry which is preliminary data.</text>
</comment>
<reference evidence="1" key="1">
    <citation type="journal article" date="2022" name="bioRxiv">
        <title>Sequencing and chromosome-scale assembly of the giantPleurodeles waltlgenome.</title>
        <authorList>
            <person name="Brown T."/>
            <person name="Elewa A."/>
            <person name="Iarovenko S."/>
            <person name="Subramanian E."/>
            <person name="Araus A.J."/>
            <person name="Petzold A."/>
            <person name="Susuki M."/>
            <person name="Suzuki K.-i.T."/>
            <person name="Hayashi T."/>
            <person name="Toyoda A."/>
            <person name="Oliveira C."/>
            <person name="Osipova E."/>
            <person name="Leigh N.D."/>
            <person name="Simon A."/>
            <person name="Yun M.H."/>
        </authorList>
    </citation>
    <scope>NUCLEOTIDE SEQUENCE</scope>
    <source>
        <strain evidence="1">20211129_DDA</strain>
        <tissue evidence="1">Liver</tissue>
    </source>
</reference>
<name>A0AAV7SFV0_PLEWA</name>
<proteinExistence type="predicted"/>
<dbReference type="AlphaFoldDB" id="A0AAV7SFV0"/>
<keyword evidence="2" id="KW-1185">Reference proteome</keyword>
<sequence length="128" mass="14718">MGNSNGRDHLKSGPSSILGFFSRFPYVRFKAAFGRSDYVTRAIAYYAEEDEYYQELPVVPYEYQMEEILVEALGDNVQDSINQALIKALKPFTQPLMRFRQQGYVNNHEGYRTESFGPMLQAQLVMAV</sequence>
<organism evidence="1 2">
    <name type="scientific">Pleurodeles waltl</name>
    <name type="common">Iberian ribbed newt</name>
    <dbReference type="NCBI Taxonomy" id="8319"/>
    <lineage>
        <taxon>Eukaryota</taxon>
        <taxon>Metazoa</taxon>
        <taxon>Chordata</taxon>
        <taxon>Craniata</taxon>
        <taxon>Vertebrata</taxon>
        <taxon>Euteleostomi</taxon>
        <taxon>Amphibia</taxon>
        <taxon>Batrachia</taxon>
        <taxon>Caudata</taxon>
        <taxon>Salamandroidea</taxon>
        <taxon>Salamandridae</taxon>
        <taxon>Pleurodelinae</taxon>
        <taxon>Pleurodeles</taxon>
    </lineage>
</organism>
<accession>A0AAV7SFV0</accession>
<dbReference type="Proteomes" id="UP001066276">
    <property type="component" value="Chromosome 4_2"/>
</dbReference>
<evidence type="ECO:0000313" key="2">
    <source>
        <dbReference type="Proteomes" id="UP001066276"/>
    </source>
</evidence>
<evidence type="ECO:0000313" key="1">
    <source>
        <dbReference type="EMBL" id="KAJ1162303.1"/>
    </source>
</evidence>